<proteinExistence type="predicted"/>
<dbReference type="Pfam" id="PF14086">
    <property type="entry name" value="DUF4266"/>
    <property type="match status" value="1"/>
</dbReference>
<evidence type="ECO:0000313" key="3">
    <source>
        <dbReference type="Proteomes" id="UP001157960"/>
    </source>
</evidence>
<dbReference type="EMBL" id="FXTZ01000008">
    <property type="protein sequence ID" value="SMP25417.1"/>
    <property type="molecule type" value="Genomic_DNA"/>
</dbReference>
<accession>A0ABY1P371</accession>
<sequence>MKNLIKNSQKLVEYLFGQLKTSFVNFEKTFVFASFMSSTPAFLLVPHKKSSVQAGLRRFSALNYRTVAVLSILTTSFLNSCTTVKEYEKNKLNDAEMVLGNRTIEKTELSFQSYREGSSGANAGKVGGGCGCN</sequence>
<name>A0ABY1P371_9FLAO</name>
<feature type="domain" description="DUF4266" evidence="1">
    <location>
        <begin position="84"/>
        <end position="133"/>
    </location>
</feature>
<organism evidence="2 3">
    <name type="scientific">Chryseobacterium profundimaris</name>
    <dbReference type="NCBI Taxonomy" id="1387275"/>
    <lineage>
        <taxon>Bacteria</taxon>
        <taxon>Pseudomonadati</taxon>
        <taxon>Bacteroidota</taxon>
        <taxon>Flavobacteriia</taxon>
        <taxon>Flavobacteriales</taxon>
        <taxon>Weeksellaceae</taxon>
        <taxon>Chryseobacterium group</taxon>
        <taxon>Chryseobacterium</taxon>
    </lineage>
</organism>
<reference evidence="2 3" key="1">
    <citation type="submission" date="2017-05" db="EMBL/GenBank/DDBJ databases">
        <authorList>
            <person name="Varghese N."/>
            <person name="Submissions S."/>
        </authorList>
    </citation>
    <scope>NUCLEOTIDE SEQUENCE [LARGE SCALE GENOMIC DNA]</scope>
    <source>
        <strain evidence="2 3">DSM 28214</strain>
    </source>
</reference>
<dbReference type="InterPro" id="IPR025362">
    <property type="entry name" value="DUF4266"/>
</dbReference>
<protein>
    <recommendedName>
        <fullName evidence="1">DUF4266 domain-containing protein</fullName>
    </recommendedName>
</protein>
<dbReference type="Proteomes" id="UP001157960">
    <property type="component" value="Unassembled WGS sequence"/>
</dbReference>
<gene>
    <name evidence="2" type="ORF">SAMN06264346_108167</name>
</gene>
<evidence type="ECO:0000313" key="2">
    <source>
        <dbReference type="EMBL" id="SMP25417.1"/>
    </source>
</evidence>
<keyword evidence="3" id="KW-1185">Reference proteome</keyword>
<dbReference type="RefSeq" id="WP_430393702.1">
    <property type="nucleotide sequence ID" value="NZ_FXTZ01000008.1"/>
</dbReference>
<evidence type="ECO:0000259" key="1">
    <source>
        <dbReference type="Pfam" id="PF14086"/>
    </source>
</evidence>
<comment type="caution">
    <text evidence="2">The sequence shown here is derived from an EMBL/GenBank/DDBJ whole genome shotgun (WGS) entry which is preliminary data.</text>
</comment>